<dbReference type="Gene3D" id="3.40.30.10">
    <property type="entry name" value="Glutaredoxin"/>
    <property type="match status" value="1"/>
</dbReference>
<feature type="chain" id="PRO_5026725673" description="Thioredoxin domain-containing protein" evidence="1">
    <location>
        <begin position="26"/>
        <end position="162"/>
    </location>
</feature>
<evidence type="ECO:0000313" key="2">
    <source>
        <dbReference type="EMBL" id="QJQ06748.1"/>
    </source>
</evidence>
<keyword evidence="3" id="KW-1185">Reference proteome</keyword>
<reference evidence="2 3" key="1">
    <citation type="journal article" date="2019" name="Int. J. Syst. Evol. Microbiol.">
        <title>Undibacterium piscinae sp. nov., isolated from Korean shiner intestine.</title>
        <authorList>
            <person name="Lee S.Y."/>
            <person name="Kang W."/>
            <person name="Kim P.S."/>
            <person name="Kim H.S."/>
            <person name="Sung H."/>
            <person name="Shin N.R."/>
            <person name="Whon T.W."/>
            <person name="Yun J.H."/>
            <person name="Lee J.Y."/>
            <person name="Lee J.Y."/>
            <person name="Jung M.J."/>
            <person name="Jeong Y.S."/>
            <person name="Tak E.J."/>
            <person name="Han J.E."/>
            <person name="Hyun D.W."/>
            <person name="Kang M.S."/>
            <person name="Lee K.E."/>
            <person name="Lee B.H."/>
            <person name="Bae J.W."/>
        </authorList>
    </citation>
    <scope>NUCLEOTIDE SEQUENCE [LARGE SCALE GENOMIC DNA]</scope>
    <source>
        <strain evidence="2 3">S11R28</strain>
    </source>
</reference>
<dbReference type="OrthoDB" id="5956088at2"/>
<dbReference type="AlphaFoldDB" id="A0A6M4A740"/>
<feature type="signal peptide" evidence="1">
    <location>
        <begin position="1"/>
        <end position="25"/>
    </location>
</feature>
<name>A0A6M4A740_9BURK</name>
<protein>
    <recommendedName>
        <fullName evidence="4">Thioredoxin domain-containing protein</fullName>
    </recommendedName>
</protein>
<organism evidence="2 3">
    <name type="scientific">Undibacterium piscinae</name>
    <dbReference type="NCBI Taxonomy" id="2495591"/>
    <lineage>
        <taxon>Bacteria</taxon>
        <taxon>Pseudomonadati</taxon>
        <taxon>Pseudomonadota</taxon>
        <taxon>Betaproteobacteria</taxon>
        <taxon>Burkholderiales</taxon>
        <taxon>Oxalobacteraceae</taxon>
        <taxon>Undibacterium</taxon>
    </lineage>
</organism>
<dbReference type="Proteomes" id="UP000274350">
    <property type="component" value="Chromosome"/>
</dbReference>
<dbReference type="KEGG" id="upi:EJG51_013850"/>
<sequence length="162" mass="17789">MLKSFNFCAALLLLASTVINAPALAAAKHIENFDAQSWQRFQKDLPRPAAVVFSTTDCSHCPATIAALGEQLKNRKPQVPLVVVVMDGEDQPDLLQEPHYSPASRLFVFKGQATALQYSINPNWRGITPYVALLTKNGETKFVLGKPSAQELDNWLGQGKKP</sequence>
<proteinExistence type="predicted"/>
<accession>A0A6M4A740</accession>
<gene>
    <name evidence="2" type="ORF">EJG51_013850</name>
</gene>
<evidence type="ECO:0008006" key="4">
    <source>
        <dbReference type="Google" id="ProtNLM"/>
    </source>
</evidence>
<evidence type="ECO:0000313" key="3">
    <source>
        <dbReference type="Proteomes" id="UP000274350"/>
    </source>
</evidence>
<evidence type="ECO:0000256" key="1">
    <source>
        <dbReference type="SAM" id="SignalP"/>
    </source>
</evidence>
<dbReference type="InterPro" id="IPR036249">
    <property type="entry name" value="Thioredoxin-like_sf"/>
</dbReference>
<dbReference type="SUPFAM" id="SSF52833">
    <property type="entry name" value="Thioredoxin-like"/>
    <property type="match status" value="1"/>
</dbReference>
<dbReference type="EMBL" id="CP051152">
    <property type="protein sequence ID" value="QJQ06748.1"/>
    <property type="molecule type" value="Genomic_DNA"/>
</dbReference>
<keyword evidence="1" id="KW-0732">Signal</keyword>